<feature type="domain" description="Prokaryotic-type class I peptide chain release factors" evidence="5">
    <location>
        <begin position="301"/>
        <end position="317"/>
    </location>
</feature>
<evidence type="ECO:0000256" key="2">
    <source>
        <dbReference type="ARBA" id="ARBA00022481"/>
    </source>
</evidence>
<comment type="similarity">
    <text evidence="1">Belongs to the prokaryotic/mitochondrial release factor family.</text>
</comment>
<keyword evidence="7" id="KW-1185">Reference proteome</keyword>
<dbReference type="Pfam" id="PF00472">
    <property type="entry name" value="RF-1"/>
    <property type="match status" value="1"/>
</dbReference>
<sequence>MSGTSAHARTAAAGVRAVSTLWLPRRGQGNVIRPCHLCRRTGNSAYSARTVSNFAPPADDVLAQYAVQCARKRIRLLAEMSANVENGADVQERAAQLKELDGVHRIWADWSAKEEQRANALKLAESDPDPDMRALAEEELVALADDIAALRAALLEHILPADPMDASDAILELRPGVGGEEASLFTGEVLRMYTKYVENRPEGFTTELLSATEVDVSTAKASSGEGYKEAIMEVKGKGAYGLLKWEAGVHRVQRVPATQSTGKLQTSAMAVVVLPVVDNGGKDEQESELFDMKDVKIEVMRSRGAGGQHVNKTESAVRLTHEPTGITVSMQDSRSQHQNRSKAFAVLRARLMDRRMREQMHSARAARQGQIGTMDRGDRIRTYNFPQDRVTDHRVGISLTGIEDIMDGLVEEGMGLSRLLDALREQNRERRLEAMLAELRAEAAAEEEGPEGSGGKKNRKR</sequence>
<feature type="region of interest" description="Disordered" evidence="4">
    <location>
        <begin position="441"/>
        <end position="461"/>
    </location>
</feature>
<keyword evidence="2" id="KW-0488">Methylation</keyword>
<dbReference type="SUPFAM" id="SSF75620">
    <property type="entry name" value="Release factor"/>
    <property type="match status" value="1"/>
</dbReference>
<dbReference type="FunFam" id="3.30.160.20:FF:000070">
    <property type="entry name" value="Related to MRF1-peptide chain release factor, mitochondrial"/>
    <property type="match status" value="1"/>
</dbReference>
<dbReference type="AlphaFoldDB" id="A0AAN6GI62"/>
<comment type="caution">
    <text evidence="6">The sequence shown here is derived from an EMBL/GenBank/DDBJ whole genome shotgun (WGS) entry which is preliminary data.</text>
</comment>
<dbReference type="InterPro" id="IPR045853">
    <property type="entry name" value="Pep_chain_release_fac_I_sf"/>
</dbReference>
<reference evidence="6" key="1">
    <citation type="journal article" date="2023" name="PhytoFront">
        <title>Draft Genome Resources of Seven Strains of Tilletia horrida, Causal Agent of Kernel Smut of Rice.</title>
        <authorList>
            <person name="Khanal S."/>
            <person name="Antony Babu S."/>
            <person name="Zhou X.G."/>
        </authorList>
    </citation>
    <scope>NUCLEOTIDE SEQUENCE</scope>
    <source>
        <strain evidence="6">TX3</strain>
    </source>
</reference>
<dbReference type="Gene3D" id="3.30.160.20">
    <property type="match status" value="1"/>
</dbReference>
<evidence type="ECO:0000256" key="4">
    <source>
        <dbReference type="SAM" id="MobiDB-lite"/>
    </source>
</evidence>
<dbReference type="PANTHER" id="PTHR43804">
    <property type="entry name" value="LD18447P"/>
    <property type="match status" value="1"/>
</dbReference>
<evidence type="ECO:0000256" key="1">
    <source>
        <dbReference type="ARBA" id="ARBA00010835"/>
    </source>
</evidence>
<gene>
    <name evidence="6" type="primary">MRF1</name>
    <name evidence="6" type="ORF">OC842_001202</name>
</gene>
<evidence type="ECO:0000313" key="6">
    <source>
        <dbReference type="EMBL" id="KAK0538783.1"/>
    </source>
</evidence>
<dbReference type="InterPro" id="IPR050057">
    <property type="entry name" value="Prokaryotic/Mito_RF"/>
</dbReference>
<keyword evidence="3" id="KW-0648">Protein biosynthesis</keyword>
<name>A0AAN6GI62_9BASI</name>
<dbReference type="PROSITE" id="PS00745">
    <property type="entry name" value="RF_PROK_I"/>
    <property type="match status" value="1"/>
</dbReference>
<dbReference type="Gene3D" id="6.10.140.1950">
    <property type="match status" value="1"/>
</dbReference>
<dbReference type="Proteomes" id="UP001176521">
    <property type="component" value="Unassembled WGS sequence"/>
</dbReference>
<dbReference type="GO" id="GO:0003747">
    <property type="term" value="F:translation release factor activity"/>
    <property type="evidence" value="ECO:0007669"/>
    <property type="project" value="InterPro"/>
</dbReference>
<dbReference type="SMART" id="SM00937">
    <property type="entry name" value="PCRF"/>
    <property type="match status" value="1"/>
</dbReference>
<evidence type="ECO:0000259" key="5">
    <source>
        <dbReference type="PROSITE" id="PS00745"/>
    </source>
</evidence>
<evidence type="ECO:0000256" key="3">
    <source>
        <dbReference type="ARBA" id="ARBA00022917"/>
    </source>
</evidence>
<protein>
    <submittedName>
        <fullName evidence="6">Peptide chain release factor 1, mitochondrial</fullName>
    </submittedName>
</protein>
<dbReference type="InterPro" id="IPR005139">
    <property type="entry name" value="PCRF"/>
</dbReference>
<dbReference type="GO" id="GO:0032543">
    <property type="term" value="P:mitochondrial translation"/>
    <property type="evidence" value="ECO:0007669"/>
    <property type="project" value="UniProtKB-ARBA"/>
</dbReference>
<evidence type="ECO:0000313" key="7">
    <source>
        <dbReference type="Proteomes" id="UP001176521"/>
    </source>
</evidence>
<dbReference type="Gene3D" id="3.30.70.1660">
    <property type="match status" value="1"/>
</dbReference>
<dbReference type="GO" id="GO:0005739">
    <property type="term" value="C:mitochondrion"/>
    <property type="evidence" value="ECO:0007669"/>
    <property type="project" value="GOC"/>
</dbReference>
<dbReference type="EMBL" id="JAPDMQ010000040">
    <property type="protein sequence ID" value="KAK0538783.1"/>
    <property type="molecule type" value="Genomic_DNA"/>
</dbReference>
<dbReference type="Pfam" id="PF03462">
    <property type="entry name" value="PCRF"/>
    <property type="match status" value="1"/>
</dbReference>
<organism evidence="6 7">
    <name type="scientific">Tilletia horrida</name>
    <dbReference type="NCBI Taxonomy" id="155126"/>
    <lineage>
        <taxon>Eukaryota</taxon>
        <taxon>Fungi</taxon>
        <taxon>Dikarya</taxon>
        <taxon>Basidiomycota</taxon>
        <taxon>Ustilaginomycotina</taxon>
        <taxon>Exobasidiomycetes</taxon>
        <taxon>Tilletiales</taxon>
        <taxon>Tilletiaceae</taxon>
        <taxon>Tilletia</taxon>
    </lineage>
</organism>
<accession>A0AAN6GI62</accession>
<dbReference type="InterPro" id="IPR000352">
    <property type="entry name" value="Pep_chain_release_fac_I"/>
</dbReference>
<proteinExistence type="inferred from homology"/>
<dbReference type="PANTHER" id="PTHR43804:SF7">
    <property type="entry name" value="LD18447P"/>
    <property type="match status" value="1"/>
</dbReference>